<dbReference type="PANTHER" id="PTHR30136:SF24">
    <property type="entry name" value="HTH-TYPE TRANSCRIPTIONAL REPRESSOR ALLR"/>
    <property type="match status" value="1"/>
</dbReference>
<evidence type="ECO:0000256" key="3">
    <source>
        <dbReference type="ARBA" id="ARBA00023163"/>
    </source>
</evidence>
<gene>
    <name evidence="7" type="ORF">BJ976_000210</name>
</gene>
<dbReference type="InterPro" id="IPR050707">
    <property type="entry name" value="HTH_MetabolicPath_Reg"/>
</dbReference>
<dbReference type="GO" id="GO:0003677">
    <property type="term" value="F:DNA binding"/>
    <property type="evidence" value="ECO:0007669"/>
    <property type="project" value="UniProtKB-KW"/>
</dbReference>
<dbReference type="InterPro" id="IPR029016">
    <property type="entry name" value="GAF-like_dom_sf"/>
</dbReference>
<name>A0A7W7L1G1_9MICC</name>
<dbReference type="PROSITE" id="PS51077">
    <property type="entry name" value="HTH_ICLR"/>
    <property type="match status" value="1"/>
</dbReference>
<proteinExistence type="predicted"/>
<sequence length="254" mass="26348">MQPDPQDAPQARPAGVRPDAPSQTLSRALTMLEAVAERETPPSIAELAEAVDVHRSVAYRMLRTFEVHGLLRRDAAGLVRGAPGLVTLAGGVEQDLRAAALPELTAVSADLGMTAFLVVWDGRDCLTLTTVEPPRGNLVTQRPGTRHPLGVGAPGVAIAAALSAEERERLGRADDEAAGPLTGPRIEEARTRGWAQSRDEVITGVGSVAAPVPAPGRMPAALAVVFTAPSVDHGAVGERLTAAAQRLSAALGEI</sequence>
<dbReference type="SUPFAM" id="SSF46785">
    <property type="entry name" value="Winged helix' DNA-binding domain"/>
    <property type="match status" value="1"/>
</dbReference>
<dbReference type="Gene3D" id="1.10.10.10">
    <property type="entry name" value="Winged helix-like DNA-binding domain superfamily/Winged helix DNA-binding domain"/>
    <property type="match status" value="1"/>
</dbReference>
<dbReference type="RefSeq" id="WP_229667263.1">
    <property type="nucleotide sequence ID" value="NZ_BMLA01000003.1"/>
</dbReference>
<dbReference type="PANTHER" id="PTHR30136">
    <property type="entry name" value="HELIX-TURN-HELIX TRANSCRIPTIONAL REGULATOR, ICLR FAMILY"/>
    <property type="match status" value="1"/>
</dbReference>
<reference evidence="7 8" key="1">
    <citation type="submission" date="2020-08" db="EMBL/GenBank/DDBJ databases">
        <title>Sequencing the genomes of 1000 actinobacteria strains.</title>
        <authorList>
            <person name="Klenk H.-P."/>
        </authorList>
    </citation>
    <scope>NUCLEOTIDE SEQUENCE [LARGE SCALE GENOMIC DNA]</scope>
    <source>
        <strain evidence="7 8">DSM 19079</strain>
    </source>
</reference>
<dbReference type="AlphaFoldDB" id="A0A7W7L1G1"/>
<dbReference type="InterPro" id="IPR036388">
    <property type="entry name" value="WH-like_DNA-bd_sf"/>
</dbReference>
<evidence type="ECO:0000256" key="4">
    <source>
        <dbReference type="SAM" id="MobiDB-lite"/>
    </source>
</evidence>
<feature type="domain" description="IclR-ED" evidence="6">
    <location>
        <begin position="84"/>
        <end position="254"/>
    </location>
</feature>
<evidence type="ECO:0000256" key="2">
    <source>
        <dbReference type="ARBA" id="ARBA00023125"/>
    </source>
</evidence>
<dbReference type="SMART" id="SM00346">
    <property type="entry name" value="HTH_ICLR"/>
    <property type="match status" value="1"/>
</dbReference>
<evidence type="ECO:0000259" key="5">
    <source>
        <dbReference type="PROSITE" id="PS51077"/>
    </source>
</evidence>
<dbReference type="GO" id="GO:0003700">
    <property type="term" value="F:DNA-binding transcription factor activity"/>
    <property type="evidence" value="ECO:0007669"/>
    <property type="project" value="TreeGrafter"/>
</dbReference>
<dbReference type="InterPro" id="IPR005471">
    <property type="entry name" value="Tscrpt_reg_IclR_N"/>
</dbReference>
<dbReference type="EMBL" id="JACHMC010000001">
    <property type="protein sequence ID" value="MBB4881859.1"/>
    <property type="molecule type" value="Genomic_DNA"/>
</dbReference>
<keyword evidence="2 7" id="KW-0238">DNA-binding</keyword>
<dbReference type="PROSITE" id="PS51078">
    <property type="entry name" value="ICLR_ED"/>
    <property type="match status" value="1"/>
</dbReference>
<feature type="domain" description="HTH iclR-type" evidence="5">
    <location>
        <begin position="22"/>
        <end position="82"/>
    </location>
</feature>
<protein>
    <submittedName>
        <fullName evidence="7">DNA-binding IclR family transcriptional regulator</fullName>
    </submittedName>
</protein>
<evidence type="ECO:0000313" key="8">
    <source>
        <dbReference type="Proteomes" id="UP000560081"/>
    </source>
</evidence>
<evidence type="ECO:0000313" key="7">
    <source>
        <dbReference type="EMBL" id="MBB4881859.1"/>
    </source>
</evidence>
<dbReference type="Pfam" id="PF01614">
    <property type="entry name" value="IclR_C"/>
    <property type="match status" value="1"/>
</dbReference>
<dbReference type="Gene3D" id="3.30.450.40">
    <property type="match status" value="1"/>
</dbReference>
<feature type="region of interest" description="Disordered" evidence="4">
    <location>
        <begin position="1"/>
        <end position="22"/>
    </location>
</feature>
<dbReference type="SUPFAM" id="SSF55781">
    <property type="entry name" value="GAF domain-like"/>
    <property type="match status" value="1"/>
</dbReference>
<keyword evidence="1" id="KW-0805">Transcription regulation</keyword>
<evidence type="ECO:0000259" key="6">
    <source>
        <dbReference type="PROSITE" id="PS51078"/>
    </source>
</evidence>
<evidence type="ECO:0000256" key="1">
    <source>
        <dbReference type="ARBA" id="ARBA00023015"/>
    </source>
</evidence>
<keyword evidence="8" id="KW-1185">Reference proteome</keyword>
<accession>A0A7W7L1G1</accession>
<dbReference type="InterPro" id="IPR036390">
    <property type="entry name" value="WH_DNA-bd_sf"/>
</dbReference>
<dbReference type="GO" id="GO:0045892">
    <property type="term" value="P:negative regulation of DNA-templated transcription"/>
    <property type="evidence" value="ECO:0007669"/>
    <property type="project" value="TreeGrafter"/>
</dbReference>
<keyword evidence="3" id="KW-0804">Transcription</keyword>
<comment type="caution">
    <text evidence="7">The sequence shown here is derived from an EMBL/GenBank/DDBJ whole genome shotgun (WGS) entry which is preliminary data.</text>
</comment>
<organism evidence="7 8">
    <name type="scientific">Micrococcus flavus</name>
    <dbReference type="NCBI Taxonomy" id="384602"/>
    <lineage>
        <taxon>Bacteria</taxon>
        <taxon>Bacillati</taxon>
        <taxon>Actinomycetota</taxon>
        <taxon>Actinomycetes</taxon>
        <taxon>Micrococcales</taxon>
        <taxon>Micrococcaceae</taxon>
        <taxon>Micrococcus</taxon>
    </lineage>
</organism>
<dbReference type="Proteomes" id="UP000560081">
    <property type="component" value="Unassembled WGS sequence"/>
</dbReference>
<feature type="compositionally biased region" description="Low complexity" evidence="4">
    <location>
        <begin position="1"/>
        <end position="14"/>
    </location>
</feature>
<dbReference type="Pfam" id="PF09339">
    <property type="entry name" value="HTH_IclR"/>
    <property type="match status" value="1"/>
</dbReference>
<dbReference type="InterPro" id="IPR014757">
    <property type="entry name" value="Tscrpt_reg_IclR_C"/>
</dbReference>